<proteinExistence type="predicted"/>
<protein>
    <submittedName>
        <fullName evidence="2">Uncharacterized protein</fullName>
    </submittedName>
</protein>
<evidence type="ECO:0000256" key="1">
    <source>
        <dbReference type="SAM" id="Phobius"/>
    </source>
</evidence>
<feature type="transmembrane region" description="Helical" evidence="1">
    <location>
        <begin position="46"/>
        <end position="64"/>
    </location>
</feature>
<gene>
    <name evidence="2" type="ORF">RIF29_13660</name>
</gene>
<dbReference type="AlphaFoldDB" id="A0AAN9P380"/>
<keyword evidence="1" id="KW-1133">Transmembrane helix</keyword>
<sequence>MRIYRHGANLTSKGTSVLAIHNYHIPCWGLVIVFSMGNLSVLQCAFVRFFVPLLLLVSFCYASSDLATTDVLGLFVVHHDIKSHIVIQKIQ</sequence>
<feature type="transmembrane region" description="Helical" evidence="1">
    <location>
        <begin position="20"/>
        <end position="39"/>
    </location>
</feature>
<comment type="caution">
    <text evidence="2">The sequence shown here is derived from an EMBL/GenBank/DDBJ whole genome shotgun (WGS) entry which is preliminary data.</text>
</comment>
<keyword evidence="3" id="KW-1185">Reference proteome</keyword>
<evidence type="ECO:0000313" key="2">
    <source>
        <dbReference type="EMBL" id="KAK7283911.1"/>
    </source>
</evidence>
<dbReference type="Proteomes" id="UP001372338">
    <property type="component" value="Unassembled WGS sequence"/>
</dbReference>
<name>A0AAN9P380_CROPI</name>
<evidence type="ECO:0000313" key="3">
    <source>
        <dbReference type="Proteomes" id="UP001372338"/>
    </source>
</evidence>
<accession>A0AAN9P380</accession>
<keyword evidence="1" id="KW-0472">Membrane</keyword>
<keyword evidence="1" id="KW-0812">Transmembrane</keyword>
<reference evidence="2 3" key="1">
    <citation type="submission" date="2024-01" db="EMBL/GenBank/DDBJ databases">
        <title>The genomes of 5 underutilized Papilionoideae crops provide insights into root nodulation and disease resistanc.</title>
        <authorList>
            <person name="Yuan L."/>
        </authorList>
    </citation>
    <scope>NUCLEOTIDE SEQUENCE [LARGE SCALE GENOMIC DNA]</scope>
    <source>
        <strain evidence="2">ZHUSHIDOU_FW_LH</strain>
        <tissue evidence="2">Leaf</tissue>
    </source>
</reference>
<organism evidence="2 3">
    <name type="scientific">Crotalaria pallida</name>
    <name type="common">Smooth rattlebox</name>
    <name type="synonym">Crotalaria striata</name>
    <dbReference type="NCBI Taxonomy" id="3830"/>
    <lineage>
        <taxon>Eukaryota</taxon>
        <taxon>Viridiplantae</taxon>
        <taxon>Streptophyta</taxon>
        <taxon>Embryophyta</taxon>
        <taxon>Tracheophyta</taxon>
        <taxon>Spermatophyta</taxon>
        <taxon>Magnoliopsida</taxon>
        <taxon>eudicotyledons</taxon>
        <taxon>Gunneridae</taxon>
        <taxon>Pentapetalae</taxon>
        <taxon>rosids</taxon>
        <taxon>fabids</taxon>
        <taxon>Fabales</taxon>
        <taxon>Fabaceae</taxon>
        <taxon>Papilionoideae</taxon>
        <taxon>50 kb inversion clade</taxon>
        <taxon>genistoids sensu lato</taxon>
        <taxon>core genistoids</taxon>
        <taxon>Crotalarieae</taxon>
        <taxon>Crotalaria</taxon>
    </lineage>
</organism>
<dbReference type="EMBL" id="JAYWIO010000002">
    <property type="protein sequence ID" value="KAK7283911.1"/>
    <property type="molecule type" value="Genomic_DNA"/>
</dbReference>